<reference evidence="1 2" key="1">
    <citation type="submission" date="2019-11" db="EMBL/GenBank/DDBJ databases">
        <authorList>
            <person name="Zheng R.K."/>
            <person name="Sun C.M."/>
        </authorList>
    </citation>
    <scope>NUCLEOTIDE SEQUENCE [LARGE SCALE GENOMIC DNA]</scope>
    <source>
        <strain evidence="1 2">WC007</strain>
    </source>
</reference>
<dbReference type="Proteomes" id="UP000428260">
    <property type="component" value="Chromosome"/>
</dbReference>
<sequence length="90" mass="10525">MEIIFLLESKHGHIGDVYYDWQCPFVPRIEEGVSIENIFDEGRFVVSEDDKIESKVDNVEAYVKSLLWKVTGSTWCKKDEYYMLISLLGE</sequence>
<dbReference type="AlphaFoldDB" id="A0A6I6K5K5"/>
<protein>
    <submittedName>
        <fullName evidence="1">Uncharacterized protein</fullName>
    </submittedName>
</protein>
<proteinExistence type="predicted"/>
<evidence type="ECO:0000313" key="2">
    <source>
        <dbReference type="Proteomes" id="UP000428260"/>
    </source>
</evidence>
<dbReference type="RefSeq" id="WP_158871908.1">
    <property type="nucleotide sequence ID" value="NZ_CP046401.1"/>
</dbReference>
<organism evidence="1 2">
    <name type="scientific">Maribellus comscasis</name>
    <dbReference type="NCBI Taxonomy" id="2681766"/>
    <lineage>
        <taxon>Bacteria</taxon>
        <taxon>Pseudomonadati</taxon>
        <taxon>Bacteroidota</taxon>
        <taxon>Bacteroidia</taxon>
        <taxon>Marinilabiliales</taxon>
        <taxon>Prolixibacteraceae</taxon>
        <taxon>Maribellus</taxon>
    </lineage>
</organism>
<dbReference type="EMBL" id="CP046401">
    <property type="protein sequence ID" value="QGY47742.1"/>
    <property type="molecule type" value="Genomic_DNA"/>
</dbReference>
<keyword evidence="2" id="KW-1185">Reference proteome</keyword>
<dbReference type="KEGG" id="mcos:GM418_29985"/>
<name>A0A6I6K5K5_9BACT</name>
<evidence type="ECO:0000313" key="1">
    <source>
        <dbReference type="EMBL" id="QGY47742.1"/>
    </source>
</evidence>
<gene>
    <name evidence="1" type="ORF">GM418_29985</name>
</gene>
<accession>A0A6I6K5K5</accession>